<dbReference type="GO" id="GO:0005576">
    <property type="term" value="C:extracellular region"/>
    <property type="evidence" value="ECO:0007669"/>
    <property type="project" value="UniProtKB-SubCell"/>
</dbReference>
<accession>A0A1Y2M5K0</accession>
<dbReference type="STRING" id="105696.A0A1Y2M5K0"/>
<dbReference type="CDD" id="cd14752">
    <property type="entry name" value="GH31_N"/>
    <property type="match status" value="1"/>
</dbReference>
<evidence type="ECO:0000313" key="21">
    <source>
        <dbReference type="Proteomes" id="UP000193240"/>
    </source>
</evidence>
<dbReference type="GO" id="GO:0008422">
    <property type="term" value="F:beta-glucosidase activity"/>
    <property type="evidence" value="ECO:0007669"/>
    <property type="project" value="UniProtKB-EC"/>
</dbReference>
<name>A0A1Y2M5K0_EPING</name>
<keyword evidence="5" id="KW-0964">Secreted</keyword>
<dbReference type="SUPFAM" id="SSF51011">
    <property type="entry name" value="Glycosyl hydrolase domain"/>
    <property type="match status" value="1"/>
</dbReference>
<feature type="chain" id="PRO_5013118974" description="Alpha-glucosidase" evidence="16">
    <location>
        <begin position="26"/>
        <end position="850"/>
    </location>
</feature>
<dbReference type="GO" id="GO:0004558">
    <property type="term" value="F:alpha-1,4-glucosidase activity"/>
    <property type="evidence" value="ECO:0007669"/>
    <property type="project" value="UniProtKB-EC"/>
</dbReference>
<evidence type="ECO:0000256" key="10">
    <source>
        <dbReference type="ARBA" id="ARBA00023295"/>
    </source>
</evidence>
<dbReference type="PANTHER" id="PTHR22762">
    <property type="entry name" value="ALPHA-GLUCOSIDASE"/>
    <property type="match status" value="1"/>
</dbReference>
<sequence>MSSLSTTLLQGLFFLAASFLRWGLAAPVRSANDCPGYTASNVVRSDSSITADLSLAGPACNLHSQDLNDLMFLAEWQTGSRLHVMIYDKEQQVYQVPDFVVPRPSGSLNSDASLLDVSIEENPFSFTVTRKSNNEVLFSTKGSNIIFESQYLQLRTSLPDKPFLYGLGEHTDPLRLPTSDYTRTLWARDAGAVPRNTNLYGTHPVYFEHRADSGLSHGVLLLNSNGMDIRINDDDGQYLEYNTIGGVFDFYILAGPKPFDVAREYSEITQKAAMMPYWGLGFHQCRFGYKSIGEVAAVVANYSAAGIPLETMWTDIDYMDKYKVFTLGQNFPLDKVRDLVDDLHSKYQHYIVMVDPAVAAQDYGSYNRGLTANAFLKTSTGVPWKGEVWPGTTVFPDWFATNTLDYWDNEFAAFFDKDSGVDIDALWIDMNEPSSFCNYPCNQNTTNSETQSNIVSRQSSGDKKGLPGRDLIDPSYKIKNAAGSISNKTAQTDLIHAGGWTEYDTHNLYGTMMSAASRNSMLKRRPDKRPMVITRSTFVGAGSYVGHWLGDNVSAWDQYLFSIRHLLQFVSFFQVPMAGADVCGFLENTNEHLCARWTVLGAFYPFYRNHNVDGAISQEAYRWESVTAAAKKAIDLRYRLLDYIYTAMHRQTVDGTPMLAPLWMHYPEDSNTFAIDTQFFYGPSLMVNPVTQEDASSVSFYVPDGVWYDLFTRKRVNGTGTTITYSDVPDTDIPVLVHGGSIIPMRLESANTTRELRDKPFELLIAPEDDGSASGTLYLDDGENLEQSSTSEINFTLAGLTLKAEGEFGFPTTVQIRSVTIMGSDDAATYDLNKSFDGGWIVDVGNLKKL</sequence>
<dbReference type="Gene3D" id="2.60.40.1180">
    <property type="entry name" value="Golgi alpha-mannosidase II"/>
    <property type="match status" value="2"/>
</dbReference>
<dbReference type="GO" id="GO:0000272">
    <property type="term" value="P:polysaccharide catabolic process"/>
    <property type="evidence" value="ECO:0007669"/>
    <property type="project" value="UniProtKB-KW"/>
</dbReference>
<dbReference type="OMA" id="IDGFWND"/>
<keyword evidence="6 16" id="KW-0732">Signal</keyword>
<comment type="similarity">
    <text evidence="4 14">Belongs to the glycosyl hydrolase 31 family.</text>
</comment>
<evidence type="ECO:0000256" key="15">
    <source>
        <dbReference type="SAM" id="MobiDB-lite"/>
    </source>
</evidence>
<organism evidence="20 21">
    <name type="scientific">Epicoccum nigrum</name>
    <name type="common">Soil fungus</name>
    <name type="synonym">Epicoccum purpurascens</name>
    <dbReference type="NCBI Taxonomy" id="105696"/>
    <lineage>
        <taxon>Eukaryota</taxon>
        <taxon>Fungi</taxon>
        <taxon>Dikarya</taxon>
        <taxon>Ascomycota</taxon>
        <taxon>Pezizomycotina</taxon>
        <taxon>Dothideomycetes</taxon>
        <taxon>Pleosporomycetidae</taxon>
        <taxon>Pleosporales</taxon>
        <taxon>Pleosporineae</taxon>
        <taxon>Didymellaceae</taxon>
        <taxon>Epicoccum</taxon>
    </lineage>
</organism>
<feature type="domain" description="Glycoside hydrolase family 31 TIM barrel" evidence="17">
    <location>
        <begin position="273"/>
        <end position="647"/>
    </location>
</feature>
<feature type="domain" description="Glycoside hydrolase family 31 N-terminal" evidence="18">
    <location>
        <begin position="90"/>
        <end position="226"/>
    </location>
</feature>
<dbReference type="InterPro" id="IPR025887">
    <property type="entry name" value="Glyco_hydro_31_N_dom"/>
</dbReference>
<keyword evidence="12" id="KW-0624">Polysaccharide degradation</keyword>
<evidence type="ECO:0000256" key="5">
    <source>
        <dbReference type="ARBA" id="ARBA00022525"/>
    </source>
</evidence>
<reference evidence="20 21" key="1">
    <citation type="journal article" date="2017" name="Genome Announc.">
        <title>Genome sequence of the saprophytic ascomycete Epicoccum nigrum ICMP 19927 strain isolated from New Zealand.</title>
        <authorList>
            <person name="Fokin M."/>
            <person name="Fleetwood D."/>
            <person name="Weir B.S."/>
            <person name="Villas-Boas S.G."/>
        </authorList>
    </citation>
    <scope>NUCLEOTIDE SEQUENCE [LARGE SCALE GENOMIC DNA]</scope>
    <source>
        <strain evidence="20 21">ICMP 19927</strain>
    </source>
</reference>
<keyword evidence="7 14" id="KW-0378">Hydrolase</keyword>
<comment type="function">
    <text evidence="13">Glucosidase involved in the degradation of cellulosic biomass. Has both alpha- and beta-glucosidase activity.</text>
</comment>
<dbReference type="GO" id="GO:0030246">
    <property type="term" value="F:carbohydrate binding"/>
    <property type="evidence" value="ECO:0007669"/>
    <property type="project" value="InterPro"/>
</dbReference>
<dbReference type="InterPro" id="IPR048395">
    <property type="entry name" value="Glyco_hydro_31_C"/>
</dbReference>
<dbReference type="InterPro" id="IPR013780">
    <property type="entry name" value="Glyco_hydro_b"/>
</dbReference>
<dbReference type="InterPro" id="IPR030459">
    <property type="entry name" value="Glyco_hydro_31_CS"/>
</dbReference>
<evidence type="ECO:0000313" key="20">
    <source>
        <dbReference type="EMBL" id="OSS51396.1"/>
    </source>
</evidence>
<feature type="domain" description="Glycosyl hydrolase family 31 C-terminal" evidence="19">
    <location>
        <begin position="655"/>
        <end position="743"/>
    </location>
</feature>
<dbReference type="InterPro" id="IPR017853">
    <property type="entry name" value="GH"/>
</dbReference>
<evidence type="ECO:0000256" key="8">
    <source>
        <dbReference type="ARBA" id="ARBA00023180"/>
    </source>
</evidence>
<comment type="catalytic activity">
    <reaction evidence="1">
        <text>Hydrolysis of terminal, non-reducing beta-D-glucosyl residues with release of beta-D-glucose.</text>
        <dbReference type="EC" id="3.2.1.21"/>
    </reaction>
</comment>
<comment type="subcellular location">
    <subcellularLocation>
        <location evidence="3">Secreted</location>
    </subcellularLocation>
</comment>
<dbReference type="CDD" id="cd06602">
    <property type="entry name" value="GH31_MGAM_SI_GAA"/>
    <property type="match status" value="1"/>
</dbReference>
<evidence type="ECO:0000256" key="14">
    <source>
        <dbReference type="RuleBase" id="RU361185"/>
    </source>
</evidence>
<evidence type="ECO:0000259" key="19">
    <source>
        <dbReference type="Pfam" id="PF21365"/>
    </source>
</evidence>
<dbReference type="GO" id="GO:0071555">
    <property type="term" value="P:cell wall organization"/>
    <property type="evidence" value="ECO:0007669"/>
    <property type="project" value="UniProtKB-KW"/>
</dbReference>
<evidence type="ECO:0000256" key="11">
    <source>
        <dbReference type="ARBA" id="ARBA00023316"/>
    </source>
</evidence>
<evidence type="ECO:0000256" key="1">
    <source>
        <dbReference type="ARBA" id="ARBA00000448"/>
    </source>
</evidence>
<dbReference type="PROSITE" id="PS00707">
    <property type="entry name" value="GLYCOSYL_HYDROL_F31_2"/>
    <property type="match status" value="1"/>
</dbReference>
<dbReference type="Pfam" id="PF13802">
    <property type="entry name" value="Gal_mutarotas_2"/>
    <property type="match status" value="1"/>
</dbReference>
<keyword evidence="9" id="KW-0119">Carbohydrate metabolism</keyword>
<evidence type="ECO:0000256" key="13">
    <source>
        <dbReference type="ARBA" id="ARBA00025512"/>
    </source>
</evidence>
<proteinExistence type="inferred from homology"/>
<dbReference type="Gene3D" id="3.20.20.80">
    <property type="entry name" value="Glycosidases"/>
    <property type="match status" value="1"/>
</dbReference>
<evidence type="ECO:0000256" key="9">
    <source>
        <dbReference type="ARBA" id="ARBA00023277"/>
    </source>
</evidence>
<dbReference type="Gene3D" id="2.60.40.1760">
    <property type="entry name" value="glycosyl hydrolase (family 31)"/>
    <property type="match status" value="1"/>
</dbReference>
<dbReference type="EMBL" id="KZ107840">
    <property type="protein sequence ID" value="OSS51396.1"/>
    <property type="molecule type" value="Genomic_DNA"/>
</dbReference>
<dbReference type="SUPFAM" id="SSF74650">
    <property type="entry name" value="Galactose mutarotase-like"/>
    <property type="match status" value="1"/>
</dbReference>
<evidence type="ECO:0008006" key="22">
    <source>
        <dbReference type="Google" id="ProtNLM"/>
    </source>
</evidence>
<dbReference type="AlphaFoldDB" id="A0A1Y2M5K0"/>
<evidence type="ECO:0000256" key="12">
    <source>
        <dbReference type="ARBA" id="ARBA00023326"/>
    </source>
</evidence>
<dbReference type="InParanoid" id="A0A1Y2M5K0"/>
<keyword evidence="8" id="KW-0325">Glycoprotein</keyword>
<evidence type="ECO:0000256" key="4">
    <source>
        <dbReference type="ARBA" id="ARBA00007806"/>
    </source>
</evidence>
<dbReference type="Proteomes" id="UP000193240">
    <property type="component" value="Unassembled WGS sequence"/>
</dbReference>
<evidence type="ECO:0000256" key="16">
    <source>
        <dbReference type="SAM" id="SignalP"/>
    </source>
</evidence>
<keyword evidence="10 14" id="KW-0326">Glycosidase</keyword>
<evidence type="ECO:0000256" key="7">
    <source>
        <dbReference type="ARBA" id="ARBA00022801"/>
    </source>
</evidence>
<gene>
    <name evidence="20" type="ORF">B5807_03412</name>
</gene>
<keyword evidence="21" id="KW-1185">Reference proteome</keyword>
<comment type="catalytic activity">
    <reaction evidence="2">
        <text>Hydrolysis of terminal, non-reducing (1-&gt;4)-linked alpha-D-glucose residues with release of alpha-D-glucose.</text>
        <dbReference type="EC" id="3.2.1.20"/>
    </reaction>
</comment>
<protein>
    <recommendedName>
        <fullName evidence="22">Alpha-glucosidase</fullName>
    </recommendedName>
</protein>
<dbReference type="Pfam" id="PF01055">
    <property type="entry name" value="Glyco_hydro_31_2nd"/>
    <property type="match status" value="1"/>
</dbReference>
<evidence type="ECO:0000256" key="6">
    <source>
        <dbReference type="ARBA" id="ARBA00022729"/>
    </source>
</evidence>
<dbReference type="InterPro" id="IPR000322">
    <property type="entry name" value="Glyco_hydro_31_TIM"/>
</dbReference>
<evidence type="ECO:0000259" key="18">
    <source>
        <dbReference type="Pfam" id="PF13802"/>
    </source>
</evidence>
<feature type="region of interest" description="Disordered" evidence="15">
    <location>
        <begin position="447"/>
        <end position="466"/>
    </location>
</feature>
<dbReference type="SUPFAM" id="SSF51445">
    <property type="entry name" value="(Trans)glycosidases"/>
    <property type="match status" value="1"/>
</dbReference>
<feature type="signal peptide" evidence="16">
    <location>
        <begin position="1"/>
        <end position="25"/>
    </location>
</feature>
<dbReference type="PANTHER" id="PTHR22762:SF67">
    <property type="entry name" value="ALPHA_BETA-GLUCOSIDASE AGDC-RELATED"/>
    <property type="match status" value="1"/>
</dbReference>
<dbReference type="InterPro" id="IPR011013">
    <property type="entry name" value="Gal_mutarotase_sf_dom"/>
</dbReference>
<evidence type="ECO:0000259" key="17">
    <source>
        <dbReference type="Pfam" id="PF01055"/>
    </source>
</evidence>
<evidence type="ECO:0000256" key="3">
    <source>
        <dbReference type="ARBA" id="ARBA00004613"/>
    </source>
</evidence>
<keyword evidence="11" id="KW-0961">Cell wall biogenesis/degradation</keyword>
<dbReference type="Pfam" id="PF21365">
    <property type="entry name" value="Glyco_hydro_31_3rd"/>
    <property type="match status" value="1"/>
</dbReference>
<evidence type="ECO:0000256" key="2">
    <source>
        <dbReference type="ARBA" id="ARBA00001657"/>
    </source>
</evidence>